<evidence type="ECO:0000313" key="4">
    <source>
        <dbReference type="Proteomes" id="UP000006906"/>
    </source>
</evidence>
<dbReference type="OrthoDB" id="542383at2759"/>
<dbReference type="STRING" id="3055.A0A2K3CW79"/>
<dbReference type="AlphaFoldDB" id="A0A2K3CW79"/>
<dbReference type="KEGG" id="cre:CHLRE_16g689759v5"/>
<dbReference type="PaxDb" id="3055-EDO99130"/>
<proteinExistence type="predicted"/>
<dbReference type="Pfam" id="PF08241">
    <property type="entry name" value="Methyltransf_11"/>
    <property type="match status" value="1"/>
</dbReference>
<name>A0A2K3CW79_CHLRE</name>
<dbReference type="SUPFAM" id="SSF53335">
    <property type="entry name" value="S-adenosyl-L-methionine-dependent methyltransferases"/>
    <property type="match status" value="1"/>
</dbReference>
<organism evidence="3 4">
    <name type="scientific">Chlamydomonas reinhardtii</name>
    <name type="common">Chlamydomonas smithii</name>
    <dbReference type="NCBI Taxonomy" id="3055"/>
    <lineage>
        <taxon>Eukaryota</taxon>
        <taxon>Viridiplantae</taxon>
        <taxon>Chlorophyta</taxon>
        <taxon>core chlorophytes</taxon>
        <taxon>Chlorophyceae</taxon>
        <taxon>CS clade</taxon>
        <taxon>Chlamydomonadales</taxon>
        <taxon>Chlamydomonadaceae</taxon>
        <taxon>Chlamydomonas</taxon>
    </lineage>
</organism>
<dbReference type="PANTHER" id="PTHR43036:SF2">
    <property type="entry name" value="OS04G0481300 PROTEIN"/>
    <property type="match status" value="1"/>
</dbReference>
<dbReference type="GO" id="GO:0008757">
    <property type="term" value="F:S-adenosylmethionine-dependent methyltransferase activity"/>
    <property type="evidence" value="ECO:0007669"/>
    <property type="project" value="InterPro"/>
</dbReference>
<dbReference type="ExpressionAtlas" id="A0A2K3CW79">
    <property type="expression patterns" value="baseline"/>
</dbReference>
<feature type="domain" description="Methyltransferase type 11" evidence="2">
    <location>
        <begin position="267"/>
        <end position="309"/>
    </location>
</feature>
<dbReference type="Gene3D" id="3.40.50.150">
    <property type="entry name" value="Vaccinia Virus protein VP39"/>
    <property type="match status" value="1"/>
</dbReference>
<evidence type="ECO:0000256" key="1">
    <source>
        <dbReference type="SAM" id="MobiDB-lite"/>
    </source>
</evidence>
<gene>
    <name evidence="3" type="ORF">CHLRE_16g689759v5</name>
</gene>
<dbReference type="PANTHER" id="PTHR43036">
    <property type="entry name" value="OSJNBB0011N17.9 PROTEIN"/>
    <property type="match status" value="1"/>
</dbReference>
<dbReference type="InParanoid" id="A0A2K3CW79"/>
<accession>A0A2K3CW79</accession>
<dbReference type="GeneID" id="5724459"/>
<evidence type="ECO:0000259" key="2">
    <source>
        <dbReference type="Pfam" id="PF08241"/>
    </source>
</evidence>
<feature type="region of interest" description="Disordered" evidence="1">
    <location>
        <begin position="407"/>
        <end position="429"/>
    </location>
</feature>
<dbReference type="InterPro" id="IPR029063">
    <property type="entry name" value="SAM-dependent_MTases_sf"/>
</dbReference>
<feature type="region of interest" description="Disordered" evidence="1">
    <location>
        <begin position="1"/>
        <end position="83"/>
    </location>
</feature>
<dbReference type="Gramene" id="PNW72539">
    <property type="protein sequence ID" value="PNW72539"/>
    <property type="gene ID" value="CHLRE_16g689759v5"/>
</dbReference>
<protein>
    <recommendedName>
        <fullName evidence="2">Methyltransferase type 11 domain-containing protein</fullName>
    </recommendedName>
</protein>
<feature type="compositionally biased region" description="Polar residues" evidence="1">
    <location>
        <begin position="1"/>
        <end position="14"/>
    </location>
</feature>
<dbReference type="RefSeq" id="XP_042916316.1">
    <property type="nucleotide sequence ID" value="XM_043071661.1"/>
</dbReference>
<dbReference type="InterPro" id="IPR013216">
    <property type="entry name" value="Methyltransf_11"/>
</dbReference>
<evidence type="ECO:0000313" key="3">
    <source>
        <dbReference type="EMBL" id="PNW72539.1"/>
    </source>
</evidence>
<dbReference type="EMBL" id="CM008977">
    <property type="protein sequence ID" value="PNW72539.1"/>
    <property type="molecule type" value="Genomic_DNA"/>
</dbReference>
<reference evidence="3 4" key="1">
    <citation type="journal article" date="2007" name="Science">
        <title>The Chlamydomonas genome reveals the evolution of key animal and plant functions.</title>
        <authorList>
            <person name="Merchant S.S."/>
            <person name="Prochnik S.E."/>
            <person name="Vallon O."/>
            <person name="Harris E.H."/>
            <person name="Karpowicz S.J."/>
            <person name="Witman G.B."/>
            <person name="Terry A."/>
            <person name="Salamov A."/>
            <person name="Fritz-Laylin L.K."/>
            <person name="Marechal-Drouard L."/>
            <person name="Marshall W.F."/>
            <person name="Qu L.H."/>
            <person name="Nelson D.R."/>
            <person name="Sanderfoot A.A."/>
            <person name="Spalding M.H."/>
            <person name="Kapitonov V.V."/>
            <person name="Ren Q."/>
            <person name="Ferris P."/>
            <person name="Lindquist E."/>
            <person name="Shapiro H."/>
            <person name="Lucas S.M."/>
            <person name="Grimwood J."/>
            <person name="Schmutz J."/>
            <person name="Cardol P."/>
            <person name="Cerutti H."/>
            <person name="Chanfreau G."/>
            <person name="Chen C.L."/>
            <person name="Cognat V."/>
            <person name="Croft M.T."/>
            <person name="Dent R."/>
            <person name="Dutcher S."/>
            <person name="Fernandez E."/>
            <person name="Fukuzawa H."/>
            <person name="Gonzalez-Ballester D."/>
            <person name="Gonzalez-Halphen D."/>
            <person name="Hallmann A."/>
            <person name="Hanikenne M."/>
            <person name="Hippler M."/>
            <person name="Inwood W."/>
            <person name="Jabbari K."/>
            <person name="Kalanon M."/>
            <person name="Kuras R."/>
            <person name="Lefebvre P.A."/>
            <person name="Lemaire S.D."/>
            <person name="Lobanov A.V."/>
            <person name="Lohr M."/>
            <person name="Manuell A."/>
            <person name="Meier I."/>
            <person name="Mets L."/>
            <person name="Mittag M."/>
            <person name="Mittelmeier T."/>
            <person name="Moroney J.V."/>
            <person name="Moseley J."/>
            <person name="Napoli C."/>
            <person name="Nedelcu A.M."/>
            <person name="Niyogi K."/>
            <person name="Novoselov S.V."/>
            <person name="Paulsen I.T."/>
            <person name="Pazour G."/>
            <person name="Purton S."/>
            <person name="Ral J.P."/>
            <person name="Riano-Pachon D.M."/>
            <person name="Riekhof W."/>
            <person name="Rymarquis L."/>
            <person name="Schroda M."/>
            <person name="Stern D."/>
            <person name="Umen J."/>
            <person name="Willows R."/>
            <person name="Wilson N."/>
            <person name="Zimmer S.L."/>
            <person name="Allmer J."/>
            <person name="Balk J."/>
            <person name="Bisova K."/>
            <person name="Chen C.J."/>
            <person name="Elias M."/>
            <person name="Gendler K."/>
            <person name="Hauser C."/>
            <person name="Lamb M.R."/>
            <person name="Ledford H."/>
            <person name="Long J.C."/>
            <person name="Minagawa J."/>
            <person name="Page M.D."/>
            <person name="Pan J."/>
            <person name="Pootakham W."/>
            <person name="Roje S."/>
            <person name="Rose A."/>
            <person name="Stahlberg E."/>
            <person name="Terauchi A.M."/>
            <person name="Yang P."/>
            <person name="Ball S."/>
            <person name="Bowler C."/>
            <person name="Dieckmann C.L."/>
            <person name="Gladyshev V.N."/>
            <person name="Green P."/>
            <person name="Jorgensen R."/>
            <person name="Mayfield S."/>
            <person name="Mueller-Roeber B."/>
            <person name="Rajamani S."/>
            <person name="Sayre R.T."/>
            <person name="Brokstein P."/>
            <person name="Dubchak I."/>
            <person name="Goodstein D."/>
            <person name="Hornick L."/>
            <person name="Huang Y.W."/>
            <person name="Jhaveri J."/>
            <person name="Luo Y."/>
            <person name="Martinez D."/>
            <person name="Ngau W.C."/>
            <person name="Otillar B."/>
            <person name="Poliakov A."/>
            <person name="Porter A."/>
            <person name="Szajkowski L."/>
            <person name="Werner G."/>
            <person name="Zhou K."/>
            <person name="Grigoriev I.V."/>
            <person name="Rokhsar D.S."/>
            <person name="Grossman A.R."/>
        </authorList>
    </citation>
    <scope>NUCLEOTIDE SEQUENCE [LARGE SCALE GENOMIC DNA]</scope>
    <source>
        <strain evidence="4">CC-503</strain>
    </source>
</reference>
<keyword evidence="4" id="KW-1185">Reference proteome</keyword>
<feature type="compositionally biased region" description="Gly residues" evidence="1">
    <location>
        <begin position="56"/>
        <end position="79"/>
    </location>
</feature>
<dbReference type="Proteomes" id="UP000006906">
    <property type="component" value="Chromosome 16"/>
</dbReference>
<sequence length="544" mass="53688">MLSSYSNSVVTRFHSSAKVGRQQPSGPVRTHPPPAPSQRPGRRRCPSAAAAAAASGGSGAGGGSGGGGGGGGSGSGAAGGRYVPGPDDMAPSIAAAGAGAAGAGGGVRARSAAVDLGLDPLAVSAPVYTPAERHTLDESPAEVFFGRPRLGAAARHTDPQWAQRLTDLYRRVLLDLVGPSGGGGGGGGRSSAPPVVLDLCSAALSHLPPELLELKEAGRLQLVGHGVNEEELAANPAFAGSSSSSSSSSGGSSSWTFTADLNASPRLPLLASGSVAAVLCANGIQYLTRPEWVLAEVARVLAPGGVVVVAFSDACWRERAAAGWLGRSGPQRLQLMEDLFMAAGISPREVVAVTDPPPADTTTPAAAPAALPPRPDAFYALVGHKPLAPAANGVAAADGAATAAAAAGATPQQQQQQQQQAAGSGPGVLAADADPAAVAARYPGPALREMDLLPALNGTPNGVSAPHPAAAGAAGAAAAAGGVSAEVLERWAEAYGQLVEDAAELGVPRSAIPQLPPGPVSAQQLRAARDHLQDMIASFLSAGL</sequence>